<keyword evidence="2" id="KW-0547">Nucleotide-binding</keyword>
<dbReference type="InterPro" id="IPR008266">
    <property type="entry name" value="Tyr_kinase_AS"/>
</dbReference>
<keyword evidence="4" id="KW-0067">ATP-binding</keyword>
<dbReference type="OrthoDB" id="9801841at2"/>
<dbReference type="InterPro" id="IPR011009">
    <property type="entry name" value="Kinase-like_dom_sf"/>
</dbReference>
<dbReference type="RefSeq" id="WP_161142590.1">
    <property type="nucleotide sequence ID" value="NZ_SPKJ01000143.1"/>
</dbReference>
<dbReference type="AlphaFoldDB" id="A0A964T826"/>
<evidence type="ECO:0000256" key="4">
    <source>
        <dbReference type="ARBA" id="ARBA00022840"/>
    </source>
</evidence>
<dbReference type="Pfam" id="PF00069">
    <property type="entry name" value="Pkinase"/>
    <property type="match status" value="1"/>
</dbReference>
<keyword evidence="8" id="KW-1185">Reference proteome</keyword>
<protein>
    <submittedName>
        <fullName evidence="7">Serine/threonine protein kinase</fullName>
    </submittedName>
</protein>
<organism evidence="7 8">
    <name type="scientific">Propylenella binzhouense</name>
    <dbReference type="NCBI Taxonomy" id="2555902"/>
    <lineage>
        <taxon>Bacteria</taxon>
        <taxon>Pseudomonadati</taxon>
        <taxon>Pseudomonadota</taxon>
        <taxon>Alphaproteobacteria</taxon>
        <taxon>Hyphomicrobiales</taxon>
        <taxon>Propylenellaceae</taxon>
        <taxon>Propylenella</taxon>
    </lineage>
</organism>
<evidence type="ECO:0000313" key="8">
    <source>
        <dbReference type="Proteomes" id="UP000773614"/>
    </source>
</evidence>
<dbReference type="PROSITE" id="PS50011">
    <property type="entry name" value="PROTEIN_KINASE_DOM"/>
    <property type="match status" value="1"/>
</dbReference>
<feature type="region of interest" description="Disordered" evidence="5">
    <location>
        <begin position="293"/>
        <end position="399"/>
    </location>
</feature>
<evidence type="ECO:0000256" key="2">
    <source>
        <dbReference type="ARBA" id="ARBA00022741"/>
    </source>
</evidence>
<feature type="compositionally biased region" description="Low complexity" evidence="5">
    <location>
        <begin position="293"/>
        <end position="308"/>
    </location>
</feature>
<dbReference type="GO" id="GO:0005524">
    <property type="term" value="F:ATP binding"/>
    <property type="evidence" value="ECO:0007669"/>
    <property type="project" value="UniProtKB-KW"/>
</dbReference>
<evidence type="ECO:0000313" key="7">
    <source>
        <dbReference type="EMBL" id="MYZ50266.1"/>
    </source>
</evidence>
<dbReference type="PROSITE" id="PS00109">
    <property type="entry name" value="PROTEIN_KINASE_TYR"/>
    <property type="match status" value="1"/>
</dbReference>
<name>A0A964T826_9HYPH</name>
<dbReference type="Gene3D" id="1.10.510.10">
    <property type="entry name" value="Transferase(Phosphotransferase) domain 1"/>
    <property type="match status" value="1"/>
</dbReference>
<sequence>MPSDDQTRIASAPVTVGPGTQLNGIYEIDERIAFGGMGEVYRGHNIQTDDPVAIKIVRPEFARDSMIVALFRKEAAVLSHLSHPAIVRYYVFTIEPTLGLPYLAMEYVDGESLSNVIKRAPMDAETARRLVTRIASGLAAAHEAGIVHRDLSPDNVILPGGNVNKAKIIDFGIAKAAAIGGGTLIGGRFAGTYNFVSPEQLGDFGGEITERSDIYSLGLVLAAVLRGAPLDMGGSQVDLIEKRRRMPDLTPFDPGLRPVLEAMLQPDPQNRPADMEAVVQWLSALAAPPAHAPLAERAPFGGPVSPAPGAGGPSSPPPQASARPAVEPAPHSSEPTAVSGLSAGAPTGGGASPASAPPAAFPEISARPGPAGPGSAWPGQASLPAAEARPGEPAAPGMR</sequence>
<feature type="compositionally biased region" description="Low complexity" evidence="5">
    <location>
        <begin position="361"/>
        <end position="399"/>
    </location>
</feature>
<keyword evidence="1" id="KW-0808">Transferase</keyword>
<proteinExistence type="predicted"/>
<keyword evidence="3 7" id="KW-0418">Kinase</keyword>
<dbReference type="Gene3D" id="3.30.200.20">
    <property type="entry name" value="Phosphorylase Kinase, domain 1"/>
    <property type="match status" value="1"/>
</dbReference>
<evidence type="ECO:0000256" key="3">
    <source>
        <dbReference type="ARBA" id="ARBA00022777"/>
    </source>
</evidence>
<feature type="non-terminal residue" evidence="7">
    <location>
        <position position="399"/>
    </location>
</feature>
<dbReference type="SUPFAM" id="SSF56112">
    <property type="entry name" value="Protein kinase-like (PK-like)"/>
    <property type="match status" value="1"/>
</dbReference>
<keyword evidence="7" id="KW-0723">Serine/threonine-protein kinase</keyword>
<gene>
    <name evidence="7" type="ORF">E4O86_21385</name>
</gene>
<dbReference type="PANTHER" id="PTHR43289:SF34">
    <property type="entry name" value="SERINE_THREONINE-PROTEIN KINASE YBDM-RELATED"/>
    <property type="match status" value="1"/>
</dbReference>
<dbReference type="PANTHER" id="PTHR43289">
    <property type="entry name" value="MITOGEN-ACTIVATED PROTEIN KINASE KINASE KINASE 20-RELATED"/>
    <property type="match status" value="1"/>
</dbReference>
<reference evidence="7" key="1">
    <citation type="submission" date="2019-03" db="EMBL/GenBank/DDBJ databases">
        <title>Afifella sp. nov., isolated from activated sludge.</title>
        <authorList>
            <person name="Li Q."/>
            <person name="Liu Y."/>
        </authorList>
    </citation>
    <scope>NUCLEOTIDE SEQUENCE</scope>
    <source>
        <strain evidence="7">L72</strain>
    </source>
</reference>
<evidence type="ECO:0000259" key="6">
    <source>
        <dbReference type="PROSITE" id="PS50011"/>
    </source>
</evidence>
<dbReference type="Proteomes" id="UP000773614">
    <property type="component" value="Unassembled WGS sequence"/>
</dbReference>
<evidence type="ECO:0000256" key="5">
    <source>
        <dbReference type="SAM" id="MobiDB-lite"/>
    </source>
</evidence>
<dbReference type="CDD" id="cd14014">
    <property type="entry name" value="STKc_PknB_like"/>
    <property type="match status" value="1"/>
</dbReference>
<feature type="domain" description="Protein kinase" evidence="6">
    <location>
        <begin position="26"/>
        <end position="282"/>
    </location>
</feature>
<accession>A0A964T826</accession>
<dbReference type="GO" id="GO:0004674">
    <property type="term" value="F:protein serine/threonine kinase activity"/>
    <property type="evidence" value="ECO:0007669"/>
    <property type="project" value="UniProtKB-KW"/>
</dbReference>
<comment type="caution">
    <text evidence="7">The sequence shown here is derived from an EMBL/GenBank/DDBJ whole genome shotgun (WGS) entry which is preliminary data.</text>
</comment>
<dbReference type="EMBL" id="SPKJ01000143">
    <property type="protein sequence ID" value="MYZ50266.1"/>
    <property type="molecule type" value="Genomic_DNA"/>
</dbReference>
<evidence type="ECO:0000256" key="1">
    <source>
        <dbReference type="ARBA" id="ARBA00022679"/>
    </source>
</evidence>
<dbReference type="InterPro" id="IPR000719">
    <property type="entry name" value="Prot_kinase_dom"/>
</dbReference>